<dbReference type="OrthoDB" id="370884at2759"/>
<evidence type="ECO:0000256" key="2">
    <source>
        <dbReference type="ARBA" id="ARBA00012543"/>
    </source>
</evidence>
<evidence type="ECO:0000256" key="4">
    <source>
        <dbReference type="ARBA" id="ARBA00022679"/>
    </source>
</evidence>
<proteinExistence type="predicted"/>
<dbReference type="PANTHER" id="PTHR22914:SF41">
    <property type="entry name" value="CHITIN SYNTHASE 7"/>
    <property type="match status" value="1"/>
</dbReference>
<dbReference type="EMBL" id="JABCIY010000155">
    <property type="protein sequence ID" value="KAF7191796.1"/>
    <property type="molecule type" value="Genomic_DNA"/>
</dbReference>
<dbReference type="PANTHER" id="PTHR22914">
    <property type="entry name" value="CHITIN SYNTHASE"/>
    <property type="match status" value="1"/>
</dbReference>
<dbReference type="GO" id="GO:0006031">
    <property type="term" value="P:chitin biosynthetic process"/>
    <property type="evidence" value="ECO:0007669"/>
    <property type="project" value="TreeGrafter"/>
</dbReference>
<evidence type="ECO:0000256" key="6">
    <source>
        <dbReference type="ARBA" id="ARBA00022989"/>
    </source>
</evidence>
<evidence type="ECO:0000256" key="1">
    <source>
        <dbReference type="ARBA" id="ARBA00004141"/>
    </source>
</evidence>
<dbReference type="SUPFAM" id="SSF53448">
    <property type="entry name" value="Nucleotide-diphospho-sugar transferases"/>
    <property type="match status" value="1"/>
</dbReference>
<feature type="compositionally biased region" description="Polar residues" evidence="8">
    <location>
        <begin position="302"/>
        <end position="311"/>
    </location>
</feature>
<feature type="transmembrane region" description="Helical" evidence="9">
    <location>
        <begin position="940"/>
        <end position="962"/>
    </location>
</feature>
<keyword evidence="4" id="KW-0808">Transferase</keyword>
<dbReference type="EC" id="2.4.1.16" evidence="2"/>
<evidence type="ECO:0000256" key="3">
    <source>
        <dbReference type="ARBA" id="ARBA00022676"/>
    </source>
</evidence>
<feature type="region of interest" description="Disordered" evidence="8">
    <location>
        <begin position="100"/>
        <end position="232"/>
    </location>
</feature>
<sequence length="1053" mass="119059">MDEELDSIAEDTTDTADRHSRDLSLSTSHSRSHFQEAAAARNFSLPSGQPAHRQGTVVPEDDRRRQGEGHLSEPPNFSRRLGWNNDQAQVGRLDSRLRSFSRPFERSDDRAQNDGFEPSLRSFSRPFRRLDDGPQDDRRVSRPGSFSRPLKRVDEGAQDERLNSASRKSSRPSERVDDEAQDGRLGTRSTSFSRPFDHQDVSAPRHTSSDSESSDVASQGPHERRRRSVNFSHVSYAPLETSRTRRARPLSSYAPNFTPSTILEHASQASEVAPDDVTSARRSSRVLHSASRRSSSTQGSSVPISPLQTKFSRPRPGSRRERPISAPTGLDWQWTAEDETNAQAKKRWTWDSSTPSQAWNRDNSLRSEGIEQHDFALDHDSEHRKSESDQELSRHDPPKMRGASIFEEKDPRRASTWTVRPHRRQSLRTHSFDPGVRRRFSNAAEMVFGSERRQSIVAKAVEDVIAPQTEGAMRFYHTPSVAAFDIDIEKGPDDPEEGPVNPARNLTKKELLHQRLFFGSIVVSLNIACIVASGMGYSGTWVLVVILFFKSKDFLSVWIQIFCRIYYKLKPLFRKIEVEKKAAWILSLIPAYSESEEQIVKTLFSLRDNGMGEHKQVMCIILDGKPRPIKDHMTKVVASFSRQYVSLKWKIGTLQIDAGFVDDIPTLCIEKTPNAGKKDSLILCHDLFNFPRSNMDQTIKDLREELWSTIIPELTKRPDLSKFDLVFCTDADSTIHHGALAKLADACLADPKAIAACGFVFVEYEPGLEWSLWNLYQQFQYSFGQIVRRGAEHYVGKVTCLPGCITMIVVRPEMAGAIEKYAKPVTTFPVLRHQVQYLGTDRRLTYSMLSQGKYLHTLFVPEAGSETVAPQSLKHYLSQRRRWGSNAYFNNYFYFAGANMILITRIAALIEISRLTMVYYRVFNTGLFLYGVATHFDALSLLPLLIISFTPSFWFAFAVAFLNDHLRANWKKLLCGFCINRCISPFMSITVFSLVAKNLGSQVWGISGVTAGTNVTPAAAVEVLAERRASMNEQEEATKAETNDRTMEGVMES</sequence>
<name>A0A8H6RKN0_9PEZI</name>
<feature type="region of interest" description="Disordered" evidence="8">
    <location>
        <begin position="265"/>
        <end position="336"/>
    </location>
</feature>
<evidence type="ECO:0000256" key="9">
    <source>
        <dbReference type="SAM" id="Phobius"/>
    </source>
</evidence>
<feature type="compositionally biased region" description="Acidic residues" evidence="8">
    <location>
        <begin position="1"/>
        <end position="14"/>
    </location>
</feature>
<keyword evidence="3" id="KW-0328">Glycosyltransferase</keyword>
<feature type="compositionally biased region" description="Basic and acidic residues" evidence="8">
    <location>
        <begin position="128"/>
        <end position="140"/>
    </location>
</feature>
<gene>
    <name evidence="10" type="ORF">HII31_06841</name>
</gene>
<evidence type="ECO:0000256" key="5">
    <source>
        <dbReference type="ARBA" id="ARBA00022692"/>
    </source>
</evidence>
<feature type="compositionally biased region" description="Basic and acidic residues" evidence="8">
    <location>
        <begin position="151"/>
        <end position="162"/>
    </location>
</feature>
<dbReference type="Pfam" id="PF03142">
    <property type="entry name" value="Chitin_synth_2"/>
    <property type="match status" value="1"/>
</dbReference>
<comment type="caution">
    <text evidence="10">The sequence shown here is derived from an EMBL/GenBank/DDBJ whole genome shotgun (WGS) entry which is preliminary data.</text>
</comment>
<keyword evidence="11" id="KW-1185">Reference proteome</keyword>
<feature type="region of interest" description="Disordered" evidence="8">
    <location>
        <begin position="1"/>
        <end position="85"/>
    </location>
</feature>
<feature type="compositionally biased region" description="Basic and acidic residues" evidence="8">
    <location>
        <begin position="100"/>
        <end position="112"/>
    </location>
</feature>
<evidence type="ECO:0000256" key="8">
    <source>
        <dbReference type="SAM" id="MobiDB-lite"/>
    </source>
</evidence>
<dbReference type="GO" id="GO:0016020">
    <property type="term" value="C:membrane"/>
    <property type="evidence" value="ECO:0007669"/>
    <property type="project" value="UniProtKB-SubCell"/>
</dbReference>
<feature type="compositionally biased region" description="Polar residues" evidence="8">
    <location>
        <begin position="350"/>
        <end position="362"/>
    </location>
</feature>
<feature type="region of interest" description="Disordered" evidence="8">
    <location>
        <begin position="343"/>
        <end position="362"/>
    </location>
</feature>
<protein>
    <recommendedName>
        <fullName evidence="2">chitin synthase</fullName>
        <ecNumber evidence="2">2.4.1.16</ecNumber>
    </recommendedName>
</protein>
<feature type="compositionally biased region" description="Basic and acidic residues" evidence="8">
    <location>
        <begin position="374"/>
        <end position="399"/>
    </location>
</feature>
<evidence type="ECO:0000313" key="10">
    <source>
        <dbReference type="EMBL" id="KAF7191796.1"/>
    </source>
</evidence>
<dbReference type="AlphaFoldDB" id="A0A8H6RKN0"/>
<dbReference type="GO" id="GO:0071944">
    <property type="term" value="C:cell periphery"/>
    <property type="evidence" value="ECO:0007669"/>
    <property type="project" value="TreeGrafter"/>
</dbReference>
<evidence type="ECO:0000256" key="7">
    <source>
        <dbReference type="ARBA" id="ARBA00023136"/>
    </source>
</evidence>
<keyword evidence="6 9" id="KW-1133">Transmembrane helix</keyword>
<keyword evidence="7 9" id="KW-0472">Membrane</keyword>
<feature type="compositionally biased region" description="Low complexity" evidence="8">
    <location>
        <begin position="286"/>
        <end position="301"/>
    </location>
</feature>
<organism evidence="10 11">
    <name type="scientific">Pseudocercospora fuligena</name>
    <dbReference type="NCBI Taxonomy" id="685502"/>
    <lineage>
        <taxon>Eukaryota</taxon>
        <taxon>Fungi</taxon>
        <taxon>Dikarya</taxon>
        <taxon>Ascomycota</taxon>
        <taxon>Pezizomycotina</taxon>
        <taxon>Dothideomycetes</taxon>
        <taxon>Dothideomycetidae</taxon>
        <taxon>Mycosphaerellales</taxon>
        <taxon>Mycosphaerellaceae</taxon>
        <taxon>Pseudocercospora</taxon>
    </lineage>
</organism>
<reference evidence="10" key="1">
    <citation type="submission" date="2020-04" db="EMBL/GenBank/DDBJ databases">
        <title>Draft genome resource of the tomato pathogen Pseudocercospora fuligena.</title>
        <authorList>
            <person name="Zaccaron A."/>
        </authorList>
    </citation>
    <scope>NUCLEOTIDE SEQUENCE</scope>
    <source>
        <strain evidence="10">PF001</strain>
    </source>
</reference>
<feature type="compositionally biased region" description="Basic and acidic residues" evidence="8">
    <location>
        <begin position="1031"/>
        <end position="1047"/>
    </location>
</feature>
<comment type="subcellular location">
    <subcellularLocation>
        <location evidence="1">Membrane</location>
        <topology evidence="1">Multi-pass membrane protein</topology>
    </subcellularLocation>
</comment>
<evidence type="ECO:0000313" key="11">
    <source>
        <dbReference type="Proteomes" id="UP000660729"/>
    </source>
</evidence>
<accession>A0A8H6RKN0</accession>
<dbReference type="InterPro" id="IPR004835">
    <property type="entry name" value="Chitin_synth"/>
</dbReference>
<dbReference type="GO" id="GO:0004100">
    <property type="term" value="F:chitin synthase activity"/>
    <property type="evidence" value="ECO:0007669"/>
    <property type="project" value="UniProtKB-EC"/>
</dbReference>
<feature type="region of interest" description="Disordered" evidence="8">
    <location>
        <begin position="1031"/>
        <end position="1053"/>
    </location>
</feature>
<dbReference type="GO" id="GO:0030428">
    <property type="term" value="C:cell septum"/>
    <property type="evidence" value="ECO:0007669"/>
    <property type="project" value="TreeGrafter"/>
</dbReference>
<keyword evidence="5 9" id="KW-0812">Transmembrane</keyword>
<feature type="region of interest" description="Disordered" evidence="8">
    <location>
        <begin position="374"/>
        <end position="422"/>
    </location>
</feature>
<feature type="transmembrane region" description="Helical" evidence="9">
    <location>
        <begin position="892"/>
        <end position="920"/>
    </location>
</feature>
<dbReference type="InterPro" id="IPR029044">
    <property type="entry name" value="Nucleotide-diphossugar_trans"/>
</dbReference>
<dbReference type="Proteomes" id="UP000660729">
    <property type="component" value="Unassembled WGS sequence"/>
</dbReference>
<feature type="compositionally biased region" description="Basic and acidic residues" evidence="8">
    <location>
        <begin position="60"/>
        <end position="71"/>
    </location>
</feature>